<keyword evidence="1" id="KW-0732">Signal</keyword>
<evidence type="ECO:0000313" key="3">
    <source>
        <dbReference type="Proteomes" id="UP000596192"/>
    </source>
</evidence>
<proteinExistence type="predicted"/>
<reference evidence="2 3" key="1">
    <citation type="submission" date="2020-12" db="EMBL/GenBank/DDBJ databases">
        <title>Genomic Analysis and Response surface optimization of nitrogen-fixing conditions for A. chroococcum strain HR1, Isolation from rhizosphere soil.</title>
        <authorList>
            <person name="Li J."/>
            <person name="Yang H."/>
            <person name="Liu H."/>
            <person name="Wang C."/>
            <person name="Tian Y."/>
            <person name="Lu X.Y."/>
        </authorList>
    </citation>
    <scope>NUCLEOTIDE SEQUENCE [LARGE SCALE GENOMIC DNA]</scope>
    <source>
        <strain evidence="2 3">HR1</strain>
    </source>
</reference>
<accession>A0AAQ0BXU4</accession>
<dbReference type="InterPro" id="IPR009560">
    <property type="entry name" value="DUF1176"/>
</dbReference>
<feature type="signal peptide" evidence="1">
    <location>
        <begin position="1"/>
        <end position="26"/>
    </location>
</feature>
<dbReference type="EMBL" id="CP066310">
    <property type="protein sequence ID" value="QQE87404.1"/>
    <property type="molecule type" value="Genomic_DNA"/>
</dbReference>
<organism evidence="2 3">
    <name type="scientific">Azotobacter chroococcum</name>
    <dbReference type="NCBI Taxonomy" id="353"/>
    <lineage>
        <taxon>Bacteria</taxon>
        <taxon>Pseudomonadati</taxon>
        <taxon>Pseudomonadota</taxon>
        <taxon>Gammaproteobacteria</taxon>
        <taxon>Pseudomonadales</taxon>
        <taxon>Pseudomonadaceae</taxon>
        <taxon>Azotobacter</taxon>
    </lineage>
</organism>
<dbReference type="Pfam" id="PF06674">
    <property type="entry name" value="DUF1176"/>
    <property type="match status" value="1"/>
</dbReference>
<dbReference type="AlphaFoldDB" id="A0AAQ0BXU4"/>
<name>A0AAQ0BXU4_9GAMM</name>
<dbReference type="Proteomes" id="UP000596192">
    <property type="component" value="Chromosome"/>
</dbReference>
<sequence length="355" mass="38670">MRNGVPMPRLSPLILILILLGSAAQAAPEPVPLYREIKDWVVACDNLRSCQAISAAAFGFSPLRLVVSRDAGPKAQPRVRLTYAGQAGHFPLSTDDRPLPDALMDALQREAGEDTVTLSGEGDTARALLAEWRNGETLRLDVTAGEEAEVSLAGLSAALLLMDSVQGRLDTRGALYRPGERDDREVPEAPPLPLLRPFPGVVPLADDERQRIAQVVLAATRSEWQEADTDGREPEAQAHALNTREALVLIQTSCAAYNCNFALYRVAREAPYPQQPLRIEPLPLGGEGLGGWVEYDEGTGELGYFMKGRGLGDCGDAGSWLFDGERFQLQSAQMMQRCAGSTPDDWPELWRTARP</sequence>
<protein>
    <submittedName>
        <fullName evidence="2">DUF1176 domain-containing protein</fullName>
    </submittedName>
</protein>
<gene>
    <name evidence="2" type="ORF">GKQ51_13950</name>
</gene>
<evidence type="ECO:0000313" key="2">
    <source>
        <dbReference type="EMBL" id="QQE87404.1"/>
    </source>
</evidence>
<evidence type="ECO:0000256" key="1">
    <source>
        <dbReference type="SAM" id="SignalP"/>
    </source>
</evidence>
<feature type="chain" id="PRO_5043047813" evidence="1">
    <location>
        <begin position="27"/>
        <end position="355"/>
    </location>
</feature>